<organism evidence="1 2">
    <name type="scientific">Colletotrichum truncatum</name>
    <name type="common">Anthracnose fungus</name>
    <name type="synonym">Colletotrichum capsici</name>
    <dbReference type="NCBI Taxonomy" id="5467"/>
    <lineage>
        <taxon>Eukaryota</taxon>
        <taxon>Fungi</taxon>
        <taxon>Dikarya</taxon>
        <taxon>Ascomycota</taxon>
        <taxon>Pezizomycotina</taxon>
        <taxon>Sordariomycetes</taxon>
        <taxon>Hypocreomycetidae</taxon>
        <taxon>Glomerellales</taxon>
        <taxon>Glomerellaceae</taxon>
        <taxon>Colletotrichum</taxon>
        <taxon>Colletotrichum truncatum species complex</taxon>
    </lineage>
</organism>
<gene>
    <name evidence="1" type="ORF">CTRU02_214699</name>
</gene>
<dbReference type="Proteomes" id="UP000805649">
    <property type="component" value="Unassembled WGS sequence"/>
</dbReference>
<accession>A0ACC3YFH7</accession>
<protein>
    <submittedName>
        <fullName evidence="1">RNA polymerase ii mediator complex component</fullName>
    </submittedName>
</protein>
<evidence type="ECO:0000313" key="1">
    <source>
        <dbReference type="EMBL" id="KAL0930624.1"/>
    </source>
</evidence>
<dbReference type="EMBL" id="VUJX02000011">
    <property type="protein sequence ID" value="KAL0930624.1"/>
    <property type="molecule type" value="Genomic_DNA"/>
</dbReference>
<evidence type="ECO:0000313" key="2">
    <source>
        <dbReference type="Proteomes" id="UP000805649"/>
    </source>
</evidence>
<reference evidence="1 2" key="1">
    <citation type="journal article" date="2020" name="Phytopathology">
        <title>Genome Sequence Resources of Colletotrichum truncatum, C. plurivorum, C. musicola, and C. sojae: Four Species Pathogenic to Soybean (Glycine max).</title>
        <authorList>
            <person name="Rogerio F."/>
            <person name="Boufleur T.R."/>
            <person name="Ciampi-Guillardi M."/>
            <person name="Sukno S.A."/>
            <person name="Thon M.R."/>
            <person name="Massola Junior N.S."/>
            <person name="Baroncelli R."/>
        </authorList>
    </citation>
    <scope>NUCLEOTIDE SEQUENCE [LARGE SCALE GENOMIC DNA]</scope>
    <source>
        <strain evidence="1 2">CMES1059</strain>
    </source>
</reference>
<comment type="caution">
    <text evidence="1">The sequence shown here is derived from an EMBL/GenBank/DDBJ whole genome shotgun (WGS) entry which is preliminary data.</text>
</comment>
<proteinExistence type="predicted"/>
<sequence>MARINKQKACIACTESKRRCDKGFPSCSRCEDRDVDCHYPPAKRRRRYPPQHPTPLGGCGNILEPDLNTTGAADIFTLDAGPLSVGLWNAPWTDLPILPDFPTTTHNPQPPSASHPQDARTESQTNTDTNTAIRKATVNDLDKSRWFIAPSTWRIDRWPTYRRNAYPTSVLTNFTRGLQSWVRRWVLDGHNPFIHRSLYAEGNYFPLCLQDALTSASLYHHKTPQNEVFVHRILDERVAAMMASSSQPTTTSPQLETRDHLARVQALFVYTVIRLFDGSVTQRAAAEDHLPTLSKWCDQLWESVVLDADALSKNMVPNSKHCPGSAAKSSRCNTNDAVTGAAGSIRDDDNGTYDSDLATWDLWVITESIRRTWLIVTCTIGVYGTLKGEWSECPGGAIFTARAGLWDAPSAPRWAAMCRKVAASSGTACGQDGNSSGSSRTTCDGRFFIPSFDSDSLLMSAAAIEVDEFARHLFTIIWGLDRVESWALQTASLGEVSLVY</sequence>
<keyword evidence="2" id="KW-1185">Reference proteome</keyword>
<name>A0ACC3YFH7_COLTU</name>